<protein>
    <recommendedName>
        <fullName evidence="8">Rhodopsin domain-containing protein</fullName>
    </recommendedName>
</protein>
<feature type="compositionally biased region" description="Low complexity" evidence="6">
    <location>
        <begin position="347"/>
        <end position="357"/>
    </location>
</feature>
<feature type="transmembrane region" description="Helical" evidence="7">
    <location>
        <begin position="258"/>
        <end position="281"/>
    </location>
</feature>
<organism evidence="9 10">
    <name type="scientific">Colletotrichum shisoi</name>
    <dbReference type="NCBI Taxonomy" id="2078593"/>
    <lineage>
        <taxon>Eukaryota</taxon>
        <taxon>Fungi</taxon>
        <taxon>Dikarya</taxon>
        <taxon>Ascomycota</taxon>
        <taxon>Pezizomycotina</taxon>
        <taxon>Sordariomycetes</taxon>
        <taxon>Hypocreomycetidae</taxon>
        <taxon>Glomerellales</taxon>
        <taxon>Glomerellaceae</taxon>
        <taxon>Colletotrichum</taxon>
        <taxon>Colletotrichum destructivum species complex</taxon>
    </lineage>
</organism>
<evidence type="ECO:0000256" key="4">
    <source>
        <dbReference type="ARBA" id="ARBA00023136"/>
    </source>
</evidence>
<keyword evidence="3 7" id="KW-1133">Transmembrane helix</keyword>
<evidence type="ECO:0000256" key="2">
    <source>
        <dbReference type="ARBA" id="ARBA00022692"/>
    </source>
</evidence>
<evidence type="ECO:0000256" key="7">
    <source>
        <dbReference type="SAM" id="Phobius"/>
    </source>
</evidence>
<gene>
    <name evidence="9" type="ORF">CSHISOI_06639</name>
</gene>
<dbReference type="InterPro" id="IPR052337">
    <property type="entry name" value="SAT4-like"/>
</dbReference>
<feature type="transmembrane region" description="Helical" evidence="7">
    <location>
        <begin position="227"/>
        <end position="246"/>
    </location>
</feature>
<keyword evidence="2 7" id="KW-0812">Transmembrane</keyword>
<dbReference type="GO" id="GO:0016020">
    <property type="term" value="C:membrane"/>
    <property type="evidence" value="ECO:0007669"/>
    <property type="project" value="UniProtKB-SubCell"/>
</dbReference>
<comment type="caution">
    <text evidence="9">The sequence shown here is derived from an EMBL/GenBank/DDBJ whole genome shotgun (WGS) entry which is preliminary data.</text>
</comment>
<comment type="similarity">
    <text evidence="5">Belongs to the SAT4 family.</text>
</comment>
<comment type="subcellular location">
    <subcellularLocation>
        <location evidence="1">Membrane</location>
        <topology evidence="1">Multi-pass membrane protein</topology>
    </subcellularLocation>
</comment>
<evidence type="ECO:0000256" key="6">
    <source>
        <dbReference type="SAM" id="MobiDB-lite"/>
    </source>
</evidence>
<evidence type="ECO:0000259" key="8">
    <source>
        <dbReference type="Pfam" id="PF20684"/>
    </source>
</evidence>
<dbReference type="InterPro" id="IPR049326">
    <property type="entry name" value="Rhodopsin_dom_fungi"/>
</dbReference>
<evidence type="ECO:0000256" key="3">
    <source>
        <dbReference type="ARBA" id="ARBA00022989"/>
    </source>
</evidence>
<feature type="transmembrane region" description="Helical" evidence="7">
    <location>
        <begin position="131"/>
        <end position="154"/>
    </location>
</feature>
<feature type="region of interest" description="Disordered" evidence="6">
    <location>
        <begin position="328"/>
        <end position="365"/>
    </location>
</feature>
<dbReference type="AlphaFoldDB" id="A0A5Q4BQ98"/>
<feature type="non-terminal residue" evidence="9">
    <location>
        <position position="365"/>
    </location>
</feature>
<feature type="transmembrane region" description="Helical" evidence="7">
    <location>
        <begin position="293"/>
        <end position="314"/>
    </location>
</feature>
<feature type="transmembrane region" description="Helical" evidence="7">
    <location>
        <begin position="40"/>
        <end position="61"/>
    </location>
</feature>
<dbReference type="Proteomes" id="UP000326340">
    <property type="component" value="Unassembled WGS sequence"/>
</dbReference>
<dbReference type="OrthoDB" id="444631at2759"/>
<feature type="domain" description="Rhodopsin" evidence="8">
    <location>
        <begin position="208"/>
        <end position="319"/>
    </location>
</feature>
<evidence type="ECO:0000256" key="5">
    <source>
        <dbReference type="ARBA" id="ARBA00038359"/>
    </source>
</evidence>
<dbReference type="Pfam" id="PF20684">
    <property type="entry name" value="Fung_rhodopsin"/>
    <property type="match status" value="1"/>
</dbReference>
<evidence type="ECO:0000313" key="9">
    <source>
        <dbReference type="EMBL" id="TQN68856.1"/>
    </source>
</evidence>
<accession>A0A5Q4BQ98</accession>
<evidence type="ECO:0000313" key="10">
    <source>
        <dbReference type="Proteomes" id="UP000326340"/>
    </source>
</evidence>
<evidence type="ECO:0000256" key="1">
    <source>
        <dbReference type="ARBA" id="ARBA00004141"/>
    </source>
</evidence>
<sequence length="365" mass="41066">MRGISAEALILCAVEWLFITIAFCLIIARINLRVFHLKAGFVLSDAFIAAAFAAGISLNAVDITLYLGGVYEPNIDFKMTNWVATEAETVDLYRTQYFLYFPFYCEQYFNKGTLLALYYEIFGKGSTKIRASLLCLVAYCAAGFITTMCMVLFYCKWGCYWYSPSPSPSLSAFHWVVFTLLPNLGSIHQHHHHHHHQRLTSPPRSQPHPKSYTAICPQRCWTVNDNLGWAFHFSSDVFIFILPLVYISKLNMSKAQKISASVTFSIGLVSILITLSRWFVVQAVFTEVPALNTGQLLAVLDGHTGLIVSILPSLRPYIRLWQNRNDSRPAKSNATYEGLTTGKEETPSTSRVTSSSHDSNKKAEE</sequence>
<feature type="transmembrane region" description="Helical" evidence="7">
    <location>
        <begin position="6"/>
        <end position="28"/>
    </location>
</feature>
<name>A0A5Q4BQ98_9PEZI</name>
<proteinExistence type="inferred from homology"/>
<keyword evidence="10" id="KW-1185">Reference proteome</keyword>
<keyword evidence="4 7" id="KW-0472">Membrane</keyword>
<reference evidence="9 10" key="1">
    <citation type="journal article" date="2019" name="Sci. Rep.">
        <title>Colletotrichum shisoi sp. nov., an anthracnose pathogen of Perilla frutescens in Japan: molecular phylogenetic, morphological and genomic evidence.</title>
        <authorList>
            <person name="Gan P."/>
            <person name="Tsushima A."/>
            <person name="Hiroyama R."/>
            <person name="Narusaka M."/>
            <person name="Takano Y."/>
            <person name="Narusaka Y."/>
            <person name="Kawaradani M."/>
            <person name="Damm U."/>
            <person name="Shirasu K."/>
        </authorList>
    </citation>
    <scope>NUCLEOTIDE SEQUENCE [LARGE SCALE GENOMIC DNA]</scope>
    <source>
        <strain evidence="9 10">PG-2018a</strain>
    </source>
</reference>
<dbReference type="PANTHER" id="PTHR33048:SF92">
    <property type="entry name" value="INTEGRAL MEMBRANE PROTEIN"/>
    <property type="match status" value="1"/>
</dbReference>
<dbReference type="PANTHER" id="PTHR33048">
    <property type="entry name" value="PTH11-LIKE INTEGRAL MEMBRANE PROTEIN (AFU_ORTHOLOGUE AFUA_5G11245)"/>
    <property type="match status" value="1"/>
</dbReference>
<dbReference type="EMBL" id="PUHP01000619">
    <property type="protein sequence ID" value="TQN68856.1"/>
    <property type="molecule type" value="Genomic_DNA"/>
</dbReference>